<dbReference type="Proteomes" id="UP000070184">
    <property type="component" value="Unassembled WGS sequence"/>
</dbReference>
<feature type="transmembrane region" description="Helical" evidence="1">
    <location>
        <begin position="73"/>
        <end position="91"/>
    </location>
</feature>
<dbReference type="EMBL" id="LHXK01000025">
    <property type="protein sequence ID" value="KXA89703.1"/>
    <property type="molecule type" value="Genomic_DNA"/>
</dbReference>
<keyword evidence="1" id="KW-1133">Transmembrane helix</keyword>
<keyword evidence="1" id="KW-0472">Membrane</keyword>
<gene>
    <name evidence="2" type="ORF">AKJ61_02370</name>
</gene>
<feature type="transmembrane region" description="Helical" evidence="1">
    <location>
        <begin position="7"/>
        <end position="25"/>
    </location>
</feature>
<protein>
    <submittedName>
        <fullName evidence="2">Uncharacterized protein</fullName>
    </submittedName>
</protein>
<feature type="transmembrane region" description="Helical" evidence="1">
    <location>
        <begin position="45"/>
        <end position="66"/>
    </location>
</feature>
<sequence>MEGWREIGLIGAFVVLLGAFLPWVQSGLWFQSGILPGFAVLGIEGVYGIVTLILAITAFGLIAVYSQDLKIRMGIAITGVLGFGIGVWNALNPYKVAEWQTSVVDFGIDTGTGLYLTMIGSLFLIGQIVVSAFVERKQ</sequence>
<evidence type="ECO:0000313" key="2">
    <source>
        <dbReference type="EMBL" id="KXA89703.1"/>
    </source>
</evidence>
<evidence type="ECO:0000313" key="3">
    <source>
        <dbReference type="Proteomes" id="UP000070184"/>
    </source>
</evidence>
<keyword evidence="1" id="KW-0812">Transmembrane</keyword>
<organism evidence="2 3">
    <name type="scientific">candidate division MSBL1 archaeon SCGC-AAA259B11</name>
    <dbReference type="NCBI Taxonomy" id="1698260"/>
    <lineage>
        <taxon>Archaea</taxon>
        <taxon>Methanobacteriati</taxon>
        <taxon>Methanobacteriota</taxon>
        <taxon>candidate division MSBL1</taxon>
    </lineage>
</organism>
<proteinExistence type="predicted"/>
<evidence type="ECO:0000256" key="1">
    <source>
        <dbReference type="SAM" id="Phobius"/>
    </source>
</evidence>
<feature type="transmembrane region" description="Helical" evidence="1">
    <location>
        <begin position="111"/>
        <end position="134"/>
    </location>
</feature>
<keyword evidence="3" id="KW-1185">Reference proteome</keyword>
<name>A0A133U687_9EURY</name>
<accession>A0A133U687</accession>
<comment type="caution">
    <text evidence="2">The sequence shown here is derived from an EMBL/GenBank/DDBJ whole genome shotgun (WGS) entry which is preliminary data.</text>
</comment>
<dbReference type="AlphaFoldDB" id="A0A133U687"/>
<reference evidence="2 3" key="1">
    <citation type="journal article" date="2016" name="Sci. Rep.">
        <title>Metabolic traits of an uncultured archaeal lineage -MSBL1- from brine pools of the Red Sea.</title>
        <authorList>
            <person name="Mwirichia R."/>
            <person name="Alam I."/>
            <person name="Rashid M."/>
            <person name="Vinu M."/>
            <person name="Ba-Alawi W."/>
            <person name="Anthony Kamau A."/>
            <person name="Kamanda Ngugi D."/>
            <person name="Goker M."/>
            <person name="Klenk H.P."/>
            <person name="Bajic V."/>
            <person name="Stingl U."/>
        </authorList>
    </citation>
    <scope>NUCLEOTIDE SEQUENCE [LARGE SCALE GENOMIC DNA]</scope>
    <source>
        <strain evidence="2">SCGC-AAA259B11</strain>
    </source>
</reference>